<keyword evidence="2" id="KW-1185">Reference proteome</keyword>
<name>A0ABR0B2F1_9CRUS</name>
<sequence length="59" mass="6875">MSHVQTSQYGTHICCRWNFASRYGLLLFPSLKHYLKPQQLNVRLLTPTSTLDVQVPETR</sequence>
<comment type="caution">
    <text evidence="1">The sequence shown here is derived from an EMBL/GenBank/DDBJ whole genome shotgun (WGS) entry which is preliminary data.</text>
</comment>
<reference evidence="1 2" key="1">
    <citation type="journal article" date="2023" name="Nucleic Acids Res.">
        <title>The hologenome of Daphnia magna reveals possible DNA methylation and microbiome-mediated evolution of the host genome.</title>
        <authorList>
            <person name="Chaturvedi A."/>
            <person name="Li X."/>
            <person name="Dhandapani V."/>
            <person name="Marshall H."/>
            <person name="Kissane S."/>
            <person name="Cuenca-Cambronero M."/>
            <person name="Asole G."/>
            <person name="Calvet F."/>
            <person name="Ruiz-Romero M."/>
            <person name="Marangio P."/>
            <person name="Guigo R."/>
            <person name="Rago D."/>
            <person name="Mirbahai L."/>
            <person name="Eastwood N."/>
            <person name="Colbourne J.K."/>
            <person name="Zhou J."/>
            <person name="Mallon E."/>
            <person name="Orsini L."/>
        </authorList>
    </citation>
    <scope>NUCLEOTIDE SEQUENCE [LARGE SCALE GENOMIC DNA]</scope>
    <source>
        <strain evidence="1">LRV0_1</strain>
    </source>
</reference>
<evidence type="ECO:0000313" key="2">
    <source>
        <dbReference type="Proteomes" id="UP001234178"/>
    </source>
</evidence>
<protein>
    <submittedName>
        <fullName evidence="1">Uncharacterized protein</fullName>
    </submittedName>
</protein>
<organism evidence="1 2">
    <name type="scientific">Daphnia magna</name>
    <dbReference type="NCBI Taxonomy" id="35525"/>
    <lineage>
        <taxon>Eukaryota</taxon>
        <taxon>Metazoa</taxon>
        <taxon>Ecdysozoa</taxon>
        <taxon>Arthropoda</taxon>
        <taxon>Crustacea</taxon>
        <taxon>Branchiopoda</taxon>
        <taxon>Diplostraca</taxon>
        <taxon>Cladocera</taxon>
        <taxon>Anomopoda</taxon>
        <taxon>Daphniidae</taxon>
        <taxon>Daphnia</taxon>
    </lineage>
</organism>
<proteinExistence type="predicted"/>
<accession>A0ABR0B2F1</accession>
<dbReference type="EMBL" id="JAOYFB010000040">
    <property type="protein sequence ID" value="KAK4035875.1"/>
    <property type="molecule type" value="Genomic_DNA"/>
</dbReference>
<dbReference type="Proteomes" id="UP001234178">
    <property type="component" value="Unassembled WGS sequence"/>
</dbReference>
<gene>
    <name evidence="1" type="ORF">OUZ56_027955</name>
</gene>
<evidence type="ECO:0000313" key="1">
    <source>
        <dbReference type="EMBL" id="KAK4035875.1"/>
    </source>
</evidence>